<accession>A0AB35U595</accession>
<dbReference type="AlphaFoldDB" id="A0AB35U595"/>
<keyword evidence="2" id="KW-1185">Reference proteome</keyword>
<dbReference type="SFLD" id="SFLDS00003">
    <property type="entry name" value="Haloacid_Dehalogenase"/>
    <property type="match status" value="1"/>
</dbReference>
<dbReference type="PRINTS" id="PR00413">
    <property type="entry name" value="HADHALOGNASE"/>
</dbReference>
<reference evidence="1 2" key="1">
    <citation type="submission" date="2022-03" db="EMBL/GenBank/DDBJ databases">
        <title>Novel taxa within the pig intestine.</title>
        <authorList>
            <person name="Wylensek D."/>
            <person name="Bishof K."/>
            <person name="Afrizal A."/>
            <person name="Clavel T."/>
        </authorList>
    </citation>
    <scope>NUCLEOTIDE SEQUENCE [LARGE SCALE GENOMIC DNA]</scope>
    <source>
        <strain evidence="1 2">CLA-KB-P133</strain>
    </source>
</reference>
<dbReference type="PANTHER" id="PTHR18901:SF38">
    <property type="entry name" value="PSEUDOURIDINE-5'-PHOSPHATASE"/>
    <property type="match status" value="1"/>
</dbReference>
<organism evidence="1 2">
    <name type="scientific">Grylomicrobium aquisgranensis</name>
    <dbReference type="NCBI Taxonomy" id="2926318"/>
    <lineage>
        <taxon>Bacteria</taxon>
        <taxon>Bacillati</taxon>
        <taxon>Bacillota</taxon>
        <taxon>Erysipelotrichia</taxon>
        <taxon>Erysipelotrichales</taxon>
        <taxon>Erysipelotrichaceae</taxon>
        <taxon>Grylomicrobium</taxon>
    </lineage>
</organism>
<sequence length="219" mass="24420">MKSVKAVIFDVDGLLLNTEFLWLQTWKDVGTKYGVPAFGRIFHRTVGLTGQAVNDILDEELGDCAERIKLLDEARQTGMKNLDEKIAVMPGALNLLDYLKEHNILAAVATTTDRKRTDERLKKLGLYDRFSVILCGDEVIKKKPDPEIYQKVLNRLGLKTDDALVLEDTGYGVQAAHSAGIRVIMVPSVNSATEDEKEIAYAVVQSLDDVVRLFREGNL</sequence>
<dbReference type="SUPFAM" id="SSF56784">
    <property type="entry name" value="HAD-like"/>
    <property type="match status" value="1"/>
</dbReference>
<dbReference type="Pfam" id="PF13419">
    <property type="entry name" value="HAD_2"/>
    <property type="match status" value="1"/>
</dbReference>
<dbReference type="Gene3D" id="3.40.50.1000">
    <property type="entry name" value="HAD superfamily/HAD-like"/>
    <property type="match status" value="1"/>
</dbReference>
<dbReference type="SFLD" id="SFLDG01135">
    <property type="entry name" value="C1.5.6:_HAD__Beta-PGM__Phospha"/>
    <property type="match status" value="1"/>
</dbReference>
<dbReference type="InterPro" id="IPR036412">
    <property type="entry name" value="HAD-like_sf"/>
</dbReference>
<dbReference type="PANTHER" id="PTHR18901">
    <property type="entry name" value="2-DEOXYGLUCOSE-6-PHOSPHATE PHOSPHATASE 2"/>
    <property type="match status" value="1"/>
</dbReference>
<dbReference type="Gene3D" id="1.10.150.240">
    <property type="entry name" value="Putative phosphatase, domain 2"/>
    <property type="match status" value="1"/>
</dbReference>
<evidence type="ECO:0000313" key="1">
    <source>
        <dbReference type="EMBL" id="MDX8420129.1"/>
    </source>
</evidence>
<name>A0AB35U595_9FIRM</name>
<dbReference type="InterPro" id="IPR023198">
    <property type="entry name" value="PGP-like_dom2"/>
</dbReference>
<dbReference type="Proteomes" id="UP001286174">
    <property type="component" value="Unassembled WGS sequence"/>
</dbReference>
<proteinExistence type="predicted"/>
<dbReference type="InterPro" id="IPR006439">
    <property type="entry name" value="HAD-SF_hydro_IA"/>
</dbReference>
<comment type="caution">
    <text evidence="1">The sequence shown here is derived from an EMBL/GenBank/DDBJ whole genome shotgun (WGS) entry which is preliminary data.</text>
</comment>
<protein>
    <submittedName>
        <fullName evidence="1">HAD family phosphatase</fullName>
    </submittedName>
</protein>
<dbReference type="SFLD" id="SFLDG01129">
    <property type="entry name" value="C1.5:_HAD__Beta-PGM__Phosphata"/>
    <property type="match status" value="1"/>
</dbReference>
<dbReference type="InterPro" id="IPR023214">
    <property type="entry name" value="HAD_sf"/>
</dbReference>
<gene>
    <name evidence="1" type="ORF">MOZ60_08490</name>
</gene>
<dbReference type="RefSeq" id="WP_370596349.1">
    <property type="nucleotide sequence ID" value="NZ_JALBUR010000023.1"/>
</dbReference>
<dbReference type="EMBL" id="JALBUR010000023">
    <property type="protein sequence ID" value="MDX8420129.1"/>
    <property type="molecule type" value="Genomic_DNA"/>
</dbReference>
<evidence type="ECO:0000313" key="2">
    <source>
        <dbReference type="Proteomes" id="UP001286174"/>
    </source>
</evidence>
<dbReference type="InterPro" id="IPR041492">
    <property type="entry name" value="HAD_2"/>
</dbReference>
<dbReference type="NCBIfam" id="TIGR01509">
    <property type="entry name" value="HAD-SF-IA-v3"/>
    <property type="match status" value="1"/>
</dbReference>
<dbReference type="NCBIfam" id="TIGR01549">
    <property type="entry name" value="HAD-SF-IA-v1"/>
    <property type="match status" value="1"/>
</dbReference>